<evidence type="ECO:0008006" key="2">
    <source>
        <dbReference type="Google" id="ProtNLM"/>
    </source>
</evidence>
<dbReference type="AlphaFoldDB" id="X1CFV3"/>
<comment type="caution">
    <text evidence="1">The sequence shown here is derived from an EMBL/GenBank/DDBJ whole genome shotgun (WGS) entry which is preliminary data.</text>
</comment>
<feature type="non-terminal residue" evidence="1">
    <location>
        <position position="1"/>
    </location>
</feature>
<proteinExistence type="predicted"/>
<name>X1CFV3_9ZZZZ</name>
<accession>X1CFV3</accession>
<dbReference type="Gene3D" id="1.20.120.520">
    <property type="entry name" value="nmb1532 protein domain like"/>
    <property type="match status" value="1"/>
</dbReference>
<gene>
    <name evidence="1" type="ORF">S01H4_62585</name>
</gene>
<evidence type="ECO:0000313" key="1">
    <source>
        <dbReference type="EMBL" id="GAH07191.1"/>
    </source>
</evidence>
<dbReference type="EMBL" id="BART01037392">
    <property type="protein sequence ID" value="GAH07191.1"/>
    <property type="molecule type" value="Genomic_DNA"/>
</dbReference>
<organism evidence="1">
    <name type="scientific">marine sediment metagenome</name>
    <dbReference type="NCBI Taxonomy" id="412755"/>
    <lineage>
        <taxon>unclassified sequences</taxon>
        <taxon>metagenomes</taxon>
        <taxon>ecological metagenomes</taxon>
    </lineage>
</organism>
<reference evidence="1" key="1">
    <citation type="journal article" date="2014" name="Front. Microbiol.">
        <title>High frequency of phylogenetically diverse reductive dehalogenase-homologous genes in deep subseafloor sedimentary metagenomes.</title>
        <authorList>
            <person name="Kawai M."/>
            <person name="Futagami T."/>
            <person name="Toyoda A."/>
            <person name="Takaki Y."/>
            <person name="Nishi S."/>
            <person name="Hori S."/>
            <person name="Arai W."/>
            <person name="Tsubouchi T."/>
            <person name="Morono Y."/>
            <person name="Uchiyama I."/>
            <person name="Ito T."/>
            <person name="Fujiyama A."/>
            <person name="Inagaki F."/>
            <person name="Takami H."/>
        </authorList>
    </citation>
    <scope>NUCLEOTIDE SEQUENCE</scope>
    <source>
        <strain evidence="1">Expedition CK06-06</strain>
    </source>
</reference>
<protein>
    <recommendedName>
        <fullName evidence="2">Hemerythrin-like domain-containing protein</fullName>
    </recommendedName>
</protein>
<sequence length="144" mass="16599">RAASDAEAMVDLEKAKETFMPGRFEQEQGLKKLQESLEAIDRGLWAHFDREETALLTVFEKHGNKEFASALRSLLLEHEDLRNRLAHSKKHVAELVSGGLSRHLWEASAHDMRAHISHTRKLLEAHAEIEQELFHKLRTELMKT</sequence>